<organism evidence="2 3">
    <name type="scientific">Cyclocybe aegerita</name>
    <name type="common">Black poplar mushroom</name>
    <name type="synonym">Agrocybe aegerita</name>
    <dbReference type="NCBI Taxonomy" id="1973307"/>
    <lineage>
        <taxon>Eukaryota</taxon>
        <taxon>Fungi</taxon>
        <taxon>Dikarya</taxon>
        <taxon>Basidiomycota</taxon>
        <taxon>Agaricomycotina</taxon>
        <taxon>Agaricomycetes</taxon>
        <taxon>Agaricomycetidae</taxon>
        <taxon>Agaricales</taxon>
        <taxon>Agaricineae</taxon>
        <taxon>Bolbitiaceae</taxon>
        <taxon>Cyclocybe</taxon>
    </lineage>
</organism>
<protein>
    <submittedName>
        <fullName evidence="2">Uncharacterized protein</fullName>
    </submittedName>
</protein>
<feature type="compositionally biased region" description="Basic and acidic residues" evidence="1">
    <location>
        <begin position="256"/>
        <end position="269"/>
    </location>
</feature>
<dbReference type="AlphaFoldDB" id="A0A8S0W766"/>
<dbReference type="Proteomes" id="UP000467700">
    <property type="component" value="Unassembled WGS sequence"/>
</dbReference>
<gene>
    <name evidence="2" type="ORF">AAE3_LOCUS7956</name>
</gene>
<reference evidence="2 3" key="1">
    <citation type="submission" date="2020-01" db="EMBL/GenBank/DDBJ databases">
        <authorList>
            <person name="Gupta K D."/>
        </authorList>
    </citation>
    <scope>NUCLEOTIDE SEQUENCE [LARGE SCALE GENOMIC DNA]</scope>
</reference>
<evidence type="ECO:0000313" key="2">
    <source>
        <dbReference type="EMBL" id="CAA7265628.1"/>
    </source>
</evidence>
<dbReference type="EMBL" id="CACVBS010000050">
    <property type="protein sequence ID" value="CAA7265628.1"/>
    <property type="molecule type" value="Genomic_DNA"/>
</dbReference>
<accession>A0A8S0W766</accession>
<keyword evidence="3" id="KW-1185">Reference proteome</keyword>
<proteinExistence type="predicted"/>
<evidence type="ECO:0000313" key="3">
    <source>
        <dbReference type="Proteomes" id="UP000467700"/>
    </source>
</evidence>
<sequence>MQDLTGTIHQVFTNVLTVSQAFTETTHEHFLLHHEAHSVSSIPLLNAHLGGNCHLHAQRVSGSKLLTTKLLKLGRFLITWKVTVPRWKKKSVLVILMNHSECADSDVIRLLSLLQNVPTLEELELHKIYLHDDFFALLALLQSRDPNLGGDYVQTPAVLPRLQTLHLSIPYGPLAFSWSAVQQALSKRAAHAHTEDGRPLLDRVDIKVSVKDNEEGYYINEAGVAIFEGLIDEGVEIKIRNSSRTEAHSMLANSKAHHEERMRELGSDV</sequence>
<feature type="region of interest" description="Disordered" evidence="1">
    <location>
        <begin position="247"/>
        <end position="269"/>
    </location>
</feature>
<name>A0A8S0W766_CYCAE</name>
<comment type="caution">
    <text evidence="2">The sequence shown here is derived from an EMBL/GenBank/DDBJ whole genome shotgun (WGS) entry which is preliminary data.</text>
</comment>
<evidence type="ECO:0000256" key="1">
    <source>
        <dbReference type="SAM" id="MobiDB-lite"/>
    </source>
</evidence>